<keyword evidence="1" id="KW-0472">Membrane</keyword>
<reference evidence="2 3" key="1">
    <citation type="submission" date="2017-06" db="EMBL/GenBank/DDBJ databases">
        <authorList>
            <consortium name="Pathogen Informatics"/>
        </authorList>
    </citation>
    <scope>NUCLEOTIDE SEQUENCE [LARGE SCALE GENOMIC DNA]</scope>
    <source>
        <strain evidence="2 3">NCTC12148</strain>
    </source>
</reference>
<feature type="transmembrane region" description="Helical" evidence="1">
    <location>
        <begin position="12"/>
        <end position="31"/>
    </location>
</feature>
<sequence length="267" mass="31187">MNIDENYIKELSLLLLPMLISAAAWWFLRWLKGYDSRRNCRFDRVSDAKRLSALARIQALRDWPQNDMTLLQTRAQYESIGIRLPVWVAHQLVDYLGRASTALGDRDLNCFLRRVSLTLTQYGVFTLDANRLRRQRVSLMLFLIVSALAIACGFYITVPPLGESEATASNKFWFLFFFFAYLMMAIFVVAWSVNEWESLRRVKAFWQKWRPHLCQNEADYQARCRHQRDAAAQESAADMALEPIVDLPPARKPQRGWLMRMLGKKDK</sequence>
<protein>
    <submittedName>
        <fullName evidence="2">Uncharacterized protein</fullName>
    </submittedName>
</protein>
<dbReference type="RefSeq" id="WP_095098700.1">
    <property type="nucleotide sequence ID" value="NZ_CAMIQD010000006.1"/>
</dbReference>
<keyword evidence="3" id="KW-1185">Reference proteome</keyword>
<keyword evidence="1" id="KW-1133">Transmembrane helix</keyword>
<dbReference type="KEGG" id="sfj:SAMEA4384070_3657"/>
<proteinExistence type="predicted"/>
<organism evidence="2 3">
    <name type="scientific">Serratia ficaria</name>
    <dbReference type="NCBI Taxonomy" id="61651"/>
    <lineage>
        <taxon>Bacteria</taxon>
        <taxon>Pseudomonadati</taxon>
        <taxon>Pseudomonadota</taxon>
        <taxon>Gammaproteobacteria</taxon>
        <taxon>Enterobacterales</taxon>
        <taxon>Yersiniaceae</taxon>
        <taxon>Serratia</taxon>
    </lineage>
</organism>
<feature type="transmembrane region" description="Helical" evidence="1">
    <location>
        <begin position="172"/>
        <end position="193"/>
    </location>
</feature>
<dbReference type="EMBL" id="LT906479">
    <property type="protein sequence ID" value="SNW03916.1"/>
    <property type="molecule type" value="Genomic_DNA"/>
</dbReference>
<evidence type="ECO:0000313" key="2">
    <source>
        <dbReference type="EMBL" id="SNW03916.1"/>
    </source>
</evidence>
<accession>A0A240C9L8</accession>
<dbReference type="Proteomes" id="UP000215134">
    <property type="component" value="Chromosome 1"/>
</dbReference>
<dbReference type="GeneID" id="75028789"/>
<evidence type="ECO:0000256" key="1">
    <source>
        <dbReference type="SAM" id="Phobius"/>
    </source>
</evidence>
<name>A0A240C9L8_SERFI</name>
<gene>
    <name evidence="2" type="ORF">SAMEA4384070_03657</name>
</gene>
<dbReference type="OrthoDB" id="6496378at2"/>
<evidence type="ECO:0000313" key="3">
    <source>
        <dbReference type="Proteomes" id="UP000215134"/>
    </source>
</evidence>
<dbReference type="AlphaFoldDB" id="A0A240C9L8"/>
<feature type="transmembrane region" description="Helical" evidence="1">
    <location>
        <begin position="137"/>
        <end position="157"/>
    </location>
</feature>
<keyword evidence="1" id="KW-0812">Transmembrane</keyword>